<organism evidence="2 3">
    <name type="scientific">Platanthera guangdongensis</name>
    <dbReference type="NCBI Taxonomy" id="2320717"/>
    <lineage>
        <taxon>Eukaryota</taxon>
        <taxon>Viridiplantae</taxon>
        <taxon>Streptophyta</taxon>
        <taxon>Embryophyta</taxon>
        <taxon>Tracheophyta</taxon>
        <taxon>Spermatophyta</taxon>
        <taxon>Magnoliopsida</taxon>
        <taxon>Liliopsida</taxon>
        <taxon>Asparagales</taxon>
        <taxon>Orchidaceae</taxon>
        <taxon>Orchidoideae</taxon>
        <taxon>Orchideae</taxon>
        <taxon>Orchidinae</taxon>
        <taxon>Platanthera</taxon>
    </lineage>
</organism>
<evidence type="ECO:0000313" key="3">
    <source>
        <dbReference type="Proteomes" id="UP001412067"/>
    </source>
</evidence>
<name>A0ABR2MIN5_9ASPA</name>
<dbReference type="PANTHER" id="PTHR45666:SF22">
    <property type="entry name" value="TYPE I INOSITOL POLYPHOSPHATE 5-PHOSPHATASE 4"/>
    <property type="match status" value="1"/>
</dbReference>
<gene>
    <name evidence="2" type="primary">CVP2</name>
    <name evidence="2" type="ORF">KSP40_PGU007855</name>
</gene>
<comment type="caution">
    <text evidence="2">The sequence shown here is derived from an EMBL/GenBank/DDBJ whole genome shotgun (WGS) entry which is preliminary data.</text>
</comment>
<dbReference type="EMBL" id="JBBWWR010000007">
    <property type="protein sequence ID" value="KAK8964002.1"/>
    <property type="molecule type" value="Genomic_DNA"/>
</dbReference>
<evidence type="ECO:0000256" key="1">
    <source>
        <dbReference type="ARBA" id="ARBA00022801"/>
    </source>
</evidence>
<keyword evidence="1" id="KW-0378">Hydrolase</keyword>
<accession>A0ABR2MIN5</accession>
<evidence type="ECO:0000313" key="2">
    <source>
        <dbReference type="EMBL" id="KAK8964002.1"/>
    </source>
</evidence>
<keyword evidence="3" id="KW-1185">Reference proteome</keyword>
<sequence>MQSTPSAPHPPLAAPGVKLFNRPLRRNAPARHRTRHSRPLKHFGAAPECSGVCELRVRRRVGLDEECKNNFTERGAWPVKKSRRESCSKKNPDRDFPPRFDFDAAGFTDTQDYRMFVATWNVGEESPHGCVNLEDWLHASPPADLYVFGFYLIRMFDGFDIVGRLDEECKNNFTERGAWPVKKIRRESCSKKNPDQDFPPRFDFYAAGFTDTQDYRMFVATWNVGGKSPHGCVNLEDWLHASPPADLYVFGYQ</sequence>
<dbReference type="Gene3D" id="3.60.10.10">
    <property type="entry name" value="Endonuclease/exonuclease/phosphatase"/>
    <property type="match status" value="2"/>
</dbReference>
<dbReference type="SUPFAM" id="SSF56219">
    <property type="entry name" value="DNase I-like"/>
    <property type="match status" value="1"/>
</dbReference>
<reference evidence="2 3" key="1">
    <citation type="journal article" date="2022" name="Nat. Plants">
        <title>Genomes of leafy and leafless Platanthera orchids illuminate the evolution of mycoheterotrophy.</title>
        <authorList>
            <person name="Li M.H."/>
            <person name="Liu K.W."/>
            <person name="Li Z."/>
            <person name="Lu H.C."/>
            <person name="Ye Q.L."/>
            <person name="Zhang D."/>
            <person name="Wang J.Y."/>
            <person name="Li Y.F."/>
            <person name="Zhong Z.M."/>
            <person name="Liu X."/>
            <person name="Yu X."/>
            <person name="Liu D.K."/>
            <person name="Tu X.D."/>
            <person name="Liu B."/>
            <person name="Hao Y."/>
            <person name="Liao X.Y."/>
            <person name="Jiang Y.T."/>
            <person name="Sun W.H."/>
            <person name="Chen J."/>
            <person name="Chen Y.Q."/>
            <person name="Ai Y."/>
            <person name="Zhai J.W."/>
            <person name="Wu S.S."/>
            <person name="Zhou Z."/>
            <person name="Hsiao Y.Y."/>
            <person name="Wu W.L."/>
            <person name="Chen Y.Y."/>
            <person name="Lin Y.F."/>
            <person name="Hsu J.L."/>
            <person name="Li C.Y."/>
            <person name="Wang Z.W."/>
            <person name="Zhao X."/>
            <person name="Zhong W.Y."/>
            <person name="Ma X.K."/>
            <person name="Ma L."/>
            <person name="Huang J."/>
            <person name="Chen G.Z."/>
            <person name="Huang M.Z."/>
            <person name="Huang L."/>
            <person name="Peng D.H."/>
            <person name="Luo Y.B."/>
            <person name="Zou S.Q."/>
            <person name="Chen S.P."/>
            <person name="Lan S."/>
            <person name="Tsai W.C."/>
            <person name="Van de Peer Y."/>
            <person name="Liu Z.J."/>
        </authorList>
    </citation>
    <scope>NUCLEOTIDE SEQUENCE [LARGE SCALE GENOMIC DNA]</scope>
    <source>
        <strain evidence="2">Lor288</strain>
    </source>
</reference>
<dbReference type="InterPro" id="IPR045849">
    <property type="entry name" value="IP5P_plant"/>
</dbReference>
<protein>
    <submittedName>
        <fullName evidence="2">Type I inositol 1,4,5-trisphosphate 5-phosphatase CVP2</fullName>
    </submittedName>
</protein>
<dbReference type="InterPro" id="IPR036691">
    <property type="entry name" value="Endo/exonu/phosph_ase_sf"/>
</dbReference>
<proteinExistence type="predicted"/>
<dbReference type="PANTHER" id="PTHR45666">
    <property type="entry name" value="TYPE IV INOSITOL POLYPHOSPHATE 5-PHOSPHATASE 9"/>
    <property type="match status" value="1"/>
</dbReference>
<dbReference type="Proteomes" id="UP001412067">
    <property type="component" value="Unassembled WGS sequence"/>
</dbReference>